<keyword evidence="3" id="KW-1185">Reference proteome</keyword>
<dbReference type="Proteomes" id="UP000239209">
    <property type="component" value="Unassembled WGS sequence"/>
</dbReference>
<dbReference type="EMBL" id="PVZG01000004">
    <property type="protein sequence ID" value="PRY30524.1"/>
    <property type="molecule type" value="Genomic_DNA"/>
</dbReference>
<organism evidence="2 3">
    <name type="scientific">Pseudosporangium ferrugineum</name>
    <dbReference type="NCBI Taxonomy" id="439699"/>
    <lineage>
        <taxon>Bacteria</taxon>
        <taxon>Bacillati</taxon>
        <taxon>Actinomycetota</taxon>
        <taxon>Actinomycetes</taxon>
        <taxon>Micromonosporales</taxon>
        <taxon>Micromonosporaceae</taxon>
        <taxon>Pseudosporangium</taxon>
    </lineage>
</organism>
<name>A0A2T0SAS0_9ACTN</name>
<evidence type="ECO:0000313" key="3">
    <source>
        <dbReference type="Proteomes" id="UP000239209"/>
    </source>
</evidence>
<keyword evidence="2" id="KW-0418">Kinase</keyword>
<dbReference type="InterPro" id="IPR011009">
    <property type="entry name" value="Kinase-like_dom_sf"/>
</dbReference>
<gene>
    <name evidence="2" type="ORF">CLV70_10476</name>
</gene>
<dbReference type="AlphaFoldDB" id="A0A2T0SAS0"/>
<proteinExistence type="predicted"/>
<sequence>MADRVDKVIQVARWLEDGGVPAVRLLGGDQPLIVDDLKVTLWHEVPSTDHQLTGADLGAILQQWHALAPPETGFPSWNPVGEIRSRLDEPDGVDLRDLAYMRAECDRLEDAVATLTYELPPGPIHGDAFMGNLIAGVGGPAICDFDSSCDGPREWDLVPVAVGKLRFDYPGDDHGALTGGYGFDVLAWPGFPTLRRLRELKLVTSLVPVLASRPVLQPEWRRRLETYRSEDESARWSTYTRAP</sequence>
<keyword evidence="2" id="KW-0808">Transferase</keyword>
<dbReference type="InterPro" id="IPR002575">
    <property type="entry name" value="Aminoglycoside_PTrfase"/>
</dbReference>
<comment type="caution">
    <text evidence="2">The sequence shown here is derived from an EMBL/GenBank/DDBJ whole genome shotgun (WGS) entry which is preliminary data.</text>
</comment>
<evidence type="ECO:0000313" key="2">
    <source>
        <dbReference type="EMBL" id="PRY30524.1"/>
    </source>
</evidence>
<reference evidence="2 3" key="1">
    <citation type="submission" date="2018-03" db="EMBL/GenBank/DDBJ databases">
        <title>Genomic Encyclopedia of Archaeal and Bacterial Type Strains, Phase II (KMG-II): from individual species to whole genera.</title>
        <authorList>
            <person name="Goeker M."/>
        </authorList>
    </citation>
    <scope>NUCLEOTIDE SEQUENCE [LARGE SCALE GENOMIC DNA]</scope>
    <source>
        <strain evidence="2 3">DSM 45348</strain>
    </source>
</reference>
<dbReference type="Pfam" id="PF01636">
    <property type="entry name" value="APH"/>
    <property type="match status" value="1"/>
</dbReference>
<protein>
    <submittedName>
        <fullName evidence="2">Ser/Thr protein kinase RdoA (MazF antagonist)</fullName>
    </submittedName>
</protein>
<evidence type="ECO:0000259" key="1">
    <source>
        <dbReference type="Pfam" id="PF01636"/>
    </source>
</evidence>
<dbReference type="SUPFAM" id="SSF56112">
    <property type="entry name" value="Protein kinase-like (PK-like)"/>
    <property type="match status" value="1"/>
</dbReference>
<accession>A0A2T0SAS0</accession>
<dbReference type="GO" id="GO:0016301">
    <property type="term" value="F:kinase activity"/>
    <property type="evidence" value="ECO:0007669"/>
    <property type="project" value="UniProtKB-KW"/>
</dbReference>
<dbReference type="Gene3D" id="3.90.1200.10">
    <property type="match status" value="1"/>
</dbReference>
<feature type="domain" description="Aminoglycoside phosphotransferase" evidence="1">
    <location>
        <begin position="3"/>
        <end position="192"/>
    </location>
</feature>